<evidence type="ECO:0000313" key="1">
    <source>
        <dbReference type="EMBL" id="TFK29053.1"/>
    </source>
</evidence>
<dbReference type="EMBL" id="ML210152">
    <property type="protein sequence ID" value="TFK29053.1"/>
    <property type="molecule type" value="Genomic_DNA"/>
</dbReference>
<reference evidence="1 2" key="1">
    <citation type="journal article" date="2019" name="Nat. Ecol. Evol.">
        <title>Megaphylogeny resolves global patterns of mushroom evolution.</title>
        <authorList>
            <person name="Varga T."/>
            <person name="Krizsan K."/>
            <person name="Foldi C."/>
            <person name="Dima B."/>
            <person name="Sanchez-Garcia M."/>
            <person name="Sanchez-Ramirez S."/>
            <person name="Szollosi G.J."/>
            <person name="Szarkandi J.G."/>
            <person name="Papp V."/>
            <person name="Albert L."/>
            <person name="Andreopoulos W."/>
            <person name="Angelini C."/>
            <person name="Antonin V."/>
            <person name="Barry K.W."/>
            <person name="Bougher N.L."/>
            <person name="Buchanan P."/>
            <person name="Buyck B."/>
            <person name="Bense V."/>
            <person name="Catcheside P."/>
            <person name="Chovatia M."/>
            <person name="Cooper J."/>
            <person name="Damon W."/>
            <person name="Desjardin D."/>
            <person name="Finy P."/>
            <person name="Geml J."/>
            <person name="Haridas S."/>
            <person name="Hughes K."/>
            <person name="Justo A."/>
            <person name="Karasinski D."/>
            <person name="Kautmanova I."/>
            <person name="Kiss B."/>
            <person name="Kocsube S."/>
            <person name="Kotiranta H."/>
            <person name="LaButti K.M."/>
            <person name="Lechner B.E."/>
            <person name="Liimatainen K."/>
            <person name="Lipzen A."/>
            <person name="Lukacs Z."/>
            <person name="Mihaltcheva S."/>
            <person name="Morgado L.N."/>
            <person name="Niskanen T."/>
            <person name="Noordeloos M.E."/>
            <person name="Ohm R.A."/>
            <person name="Ortiz-Santana B."/>
            <person name="Ovrebo C."/>
            <person name="Racz N."/>
            <person name="Riley R."/>
            <person name="Savchenko A."/>
            <person name="Shiryaev A."/>
            <person name="Soop K."/>
            <person name="Spirin V."/>
            <person name="Szebenyi C."/>
            <person name="Tomsovsky M."/>
            <person name="Tulloss R.E."/>
            <person name="Uehling J."/>
            <person name="Grigoriev I.V."/>
            <person name="Vagvolgyi C."/>
            <person name="Papp T."/>
            <person name="Martin F.M."/>
            <person name="Miettinen O."/>
            <person name="Hibbett D.S."/>
            <person name="Nagy L.G."/>
        </authorList>
    </citation>
    <scope>NUCLEOTIDE SEQUENCE [LARGE SCALE GENOMIC DNA]</scope>
    <source>
        <strain evidence="1 2">CBS 121175</strain>
    </source>
</reference>
<organism evidence="1 2">
    <name type="scientific">Coprinopsis marcescibilis</name>
    <name type="common">Agaric fungus</name>
    <name type="synonym">Psathyrella marcescibilis</name>
    <dbReference type="NCBI Taxonomy" id="230819"/>
    <lineage>
        <taxon>Eukaryota</taxon>
        <taxon>Fungi</taxon>
        <taxon>Dikarya</taxon>
        <taxon>Basidiomycota</taxon>
        <taxon>Agaricomycotina</taxon>
        <taxon>Agaricomycetes</taxon>
        <taxon>Agaricomycetidae</taxon>
        <taxon>Agaricales</taxon>
        <taxon>Agaricineae</taxon>
        <taxon>Psathyrellaceae</taxon>
        <taxon>Coprinopsis</taxon>
    </lineage>
</organism>
<keyword evidence="2" id="KW-1185">Reference proteome</keyword>
<proteinExistence type="predicted"/>
<dbReference type="Proteomes" id="UP000307440">
    <property type="component" value="Unassembled WGS sequence"/>
</dbReference>
<protein>
    <submittedName>
        <fullName evidence="1">Uncharacterized protein</fullName>
    </submittedName>
</protein>
<evidence type="ECO:0000313" key="2">
    <source>
        <dbReference type="Proteomes" id="UP000307440"/>
    </source>
</evidence>
<gene>
    <name evidence="1" type="ORF">FA15DRAFT_664725</name>
</gene>
<dbReference type="AlphaFoldDB" id="A0A5C3L993"/>
<accession>A0A5C3L993</accession>
<sequence length="130" mass="14354">MKGLGHMGEATALVQSWIYHGSTVHGRYVPHHHVQPLMAVSWSGNPLILSLSLDCVQSGPLDDGSWITNGGREACCGRTVHLRRAERQELLSPFRTVVALGGNDTMVTASTTMYWCQVYQLAATENLQYR</sequence>
<name>A0A5C3L993_COPMA</name>